<dbReference type="PROSITE" id="PS00063">
    <property type="entry name" value="ALDOKETO_REDUCTASE_3"/>
    <property type="match status" value="1"/>
</dbReference>
<evidence type="ECO:0000313" key="9">
    <source>
        <dbReference type="Proteomes" id="UP000032534"/>
    </source>
</evidence>
<dbReference type="InterPro" id="IPR036812">
    <property type="entry name" value="NAD(P)_OxRdtase_dom_sf"/>
</dbReference>
<keyword evidence="2" id="KW-0521">NADP</keyword>
<evidence type="ECO:0000256" key="4">
    <source>
        <dbReference type="PIRSR" id="PIRSR000097-1"/>
    </source>
</evidence>
<reference evidence="8 9" key="1">
    <citation type="submission" date="2014-11" db="EMBL/GenBank/DDBJ databases">
        <title>Draft Genome Sequences of Paenibacillus polymyxa NRRL B-30509 and Paenibacillus terrae NRRL B-30644, Strains from a Poultry Environment that Produce Tridecaptin A and Paenicidins.</title>
        <authorList>
            <person name="van Belkum M.J."/>
            <person name="Lohans C.T."/>
            <person name="Vederas J.C."/>
        </authorList>
    </citation>
    <scope>NUCLEOTIDE SEQUENCE [LARGE SCALE GENOMIC DNA]</scope>
    <source>
        <strain evidence="8 9">NRRL B-30644</strain>
    </source>
</reference>
<dbReference type="AlphaFoldDB" id="A0A0D7WZP9"/>
<proteinExistence type="inferred from homology"/>
<feature type="active site" description="Proton donor" evidence="4">
    <location>
        <position position="52"/>
    </location>
</feature>
<dbReference type="InterPro" id="IPR023210">
    <property type="entry name" value="NADP_OxRdtase_dom"/>
</dbReference>
<dbReference type="PANTHER" id="PTHR43827">
    <property type="entry name" value="2,5-DIKETO-D-GLUCONIC ACID REDUCTASE"/>
    <property type="match status" value="1"/>
</dbReference>
<feature type="site" description="Lowers pKa of active site Tyr" evidence="6">
    <location>
        <position position="77"/>
    </location>
</feature>
<dbReference type="RefSeq" id="WP_044647024.1">
    <property type="nucleotide sequence ID" value="NZ_JTHP01000031.1"/>
</dbReference>
<evidence type="ECO:0000256" key="1">
    <source>
        <dbReference type="ARBA" id="ARBA00007905"/>
    </source>
</evidence>
<evidence type="ECO:0000313" key="8">
    <source>
        <dbReference type="EMBL" id="KJD44676.1"/>
    </source>
</evidence>
<dbReference type="PIRSF" id="PIRSF000097">
    <property type="entry name" value="AKR"/>
    <property type="match status" value="1"/>
</dbReference>
<dbReference type="EMBL" id="JTHP01000031">
    <property type="protein sequence ID" value="KJD44676.1"/>
    <property type="molecule type" value="Genomic_DNA"/>
</dbReference>
<keyword evidence="9" id="KW-1185">Reference proteome</keyword>
<dbReference type="Gene3D" id="3.20.20.100">
    <property type="entry name" value="NADP-dependent oxidoreductase domain"/>
    <property type="match status" value="1"/>
</dbReference>
<sequence length="274" mass="31425">MGNIADTTVLNNGVQMPWLGFGTYKAEGNEVYEAVKTAIEVGYRHIDTAAIYGNEELVGQAIRDSGADREKLFITTKLWNEDQGFDSTLRAFEESRKRLGLDIIDLYLIHWPGKDKYKETWKAFERLYEEGSVRAIGVSNFQVHHLENLLKDSNIAPAINQVELHPRLTQQELHQYCREHQIQLESWSPLMKGKLTEQADIVEIAAKYGKTSSQVILRWHLDRGIVTIPKSVTAHRIRENADLFDFELTAEDINRINALHLDERVGTHPDKLLF</sequence>
<feature type="domain" description="NADP-dependent oxidoreductase" evidence="7">
    <location>
        <begin position="19"/>
        <end position="259"/>
    </location>
</feature>
<dbReference type="CDD" id="cd19157">
    <property type="entry name" value="AKR_AKR5G1-3"/>
    <property type="match status" value="1"/>
</dbReference>
<evidence type="ECO:0000259" key="7">
    <source>
        <dbReference type="Pfam" id="PF00248"/>
    </source>
</evidence>
<dbReference type="GO" id="GO:0016616">
    <property type="term" value="F:oxidoreductase activity, acting on the CH-OH group of donors, NAD or NADP as acceptor"/>
    <property type="evidence" value="ECO:0007669"/>
    <property type="project" value="UniProtKB-ARBA"/>
</dbReference>
<evidence type="ECO:0000256" key="2">
    <source>
        <dbReference type="ARBA" id="ARBA00022857"/>
    </source>
</evidence>
<evidence type="ECO:0000256" key="6">
    <source>
        <dbReference type="PIRSR" id="PIRSR000097-3"/>
    </source>
</evidence>
<dbReference type="PATRIC" id="fig|159743.3.peg.3486"/>
<comment type="similarity">
    <text evidence="1">Belongs to the aldo/keto reductase family.</text>
</comment>
<dbReference type="InterPro" id="IPR044500">
    <property type="entry name" value="AKR5G"/>
</dbReference>
<dbReference type="InterPro" id="IPR018170">
    <property type="entry name" value="Aldo/ket_reductase_CS"/>
</dbReference>
<name>A0A0D7WZP9_9BACL</name>
<dbReference type="PROSITE" id="PS00798">
    <property type="entry name" value="ALDOKETO_REDUCTASE_1"/>
    <property type="match status" value="1"/>
</dbReference>
<keyword evidence="3" id="KW-0560">Oxidoreductase</keyword>
<organism evidence="8 9">
    <name type="scientific">Paenibacillus terrae</name>
    <dbReference type="NCBI Taxonomy" id="159743"/>
    <lineage>
        <taxon>Bacteria</taxon>
        <taxon>Bacillati</taxon>
        <taxon>Bacillota</taxon>
        <taxon>Bacilli</taxon>
        <taxon>Bacillales</taxon>
        <taxon>Paenibacillaceae</taxon>
        <taxon>Paenibacillus</taxon>
    </lineage>
</organism>
<dbReference type="PANTHER" id="PTHR43827:SF3">
    <property type="entry name" value="NADP-DEPENDENT OXIDOREDUCTASE DOMAIN-CONTAINING PROTEIN"/>
    <property type="match status" value="1"/>
</dbReference>
<dbReference type="FunFam" id="3.20.20.100:FF:000015">
    <property type="entry name" value="Oxidoreductase, aldo/keto reductase family"/>
    <property type="match status" value="1"/>
</dbReference>
<protein>
    <submittedName>
        <fullName evidence="8">Glyoxal reductase</fullName>
    </submittedName>
</protein>
<dbReference type="PROSITE" id="PS00062">
    <property type="entry name" value="ALDOKETO_REDUCTASE_2"/>
    <property type="match status" value="1"/>
</dbReference>
<evidence type="ECO:0000256" key="3">
    <source>
        <dbReference type="ARBA" id="ARBA00023002"/>
    </source>
</evidence>
<dbReference type="OrthoDB" id="9804790at2"/>
<dbReference type="PRINTS" id="PR00069">
    <property type="entry name" value="ALDKETRDTASE"/>
</dbReference>
<dbReference type="InterPro" id="IPR020471">
    <property type="entry name" value="AKR"/>
</dbReference>
<comment type="caution">
    <text evidence="8">The sequence shown here is derived from an EMBL/GenBank/DDBJ whole genome shotgun (WGS) entry which is preliminary data.</text>
</comment>
<accession>A0A0D7WZP9</accession>
<dbReference type="Proteomes" id="UP000032534">
    <property type="component" value="Unassembled WGS sequence"/>
</dbReference>
<feature type="binding site" evidence="5">
    <location>
        <position position="110"/>
    </location>
    <ligand>
        <name>substrate</name>
    </ligand>
</feature>
<evidence type="ECO:0000256" key="5">
    <source>
        <dbReference type="PIRSR" id="PIRSR000097-2"/>
    </source>
</evidence>
<dbReference type="Pfam" id="PF00248">
    <property type="entry name" value="Aldo_ket_red"/>
    <property type="match status" value="1"/>
</dbReference>
<gene>
    <name evidence="8" type="ORF">QD47_15650</name>
</gene>
<dbReference type="SUPFAM" id="SSF51430">
    <property type="entry name" value="NAD(P)-linked oxidoreductase"/>
    <property type="match status" value="1"/>
</dbReference>